<feature type="domain" description="Glycosyl transferase family 1" evidence="1">
    <location>
        <begin position="140"/>
        <end position="300"/>
    </location>
</feature>
<dbReference type="InterPro" id="IPR024004">
    <property type="entry name" value="PEP-CTERM/XrtA_GlycosylTrfase"/>
</dbReference>
<evidence type="ECO:0000259" key="1">
    <source>
        <dbReference type="Pfam" id="PF00534"/>
    </source>
</evidence>
<gene>
    <name evidence="3" type="primary">pimB</name>
    <name evidence="3" type="ORF">CARN8_1540003</name>
</gene>
<accession>A0A3P3ZM16</accession>
<dbReference type="InterPro" id="IPR028098">
    <property type="entry name" value="Glyco_trans_4-like_N"/>
</dbReference>
<proteinExistence type="predicted"/>
<evidence type="ECO:0000259" key="2">
    <source>
        <dbReference type="Pfam" id="PF13439"/>
    </source>
</evidence>
<dbReference type="Pfam" id="PF13439">
    <property type="entry name" value="Glyco_transf_4"/>
    <property type="match status" value="1"/>
</dbReference>
<dbReference type="Pfam" id="PF00534">
    <property type="entry name" value="Glycos_transf_1"/>
    <property type="match status" value="1"/>
</dbReference>
<dbReference type="SUPFAM" id="SSF53756">
    <property type="entry name" value="UDP-Glycosyltransferase/glycogen phosphorylase"/>
    <property type="match status" value="1"/>
</dbReference>
<organism evidence="3">
    <name type="scientific">mine drainage metagenome</name>
    <dbReference type="NCBI Taxonomy" id="410659"/>
    <lineage>
        <taxon>unclassified sequences</taxon>
        <taxon>metagenomes</taxon>
        <taxon>ecological metagenomes</taxon>
    </lineage>
</organism>
<reference evidence="3" key="1">
    <citation type="submission" date="2018-10" db="EMBL/GenBank/DDBJ databases">
        <authorList>
            <person name="Plewniak F."/>
        </authorList>
    </citation>
    <scope>NUCLEOTIDE SEQUENCE</scope>
</reference>
<protein>
    <submittedName>
        <fullName evidence="3">GDP-mannose-dependent alpha-(1-6)-phosphatidylinositol monomannoside mannosyltransferase</fullName>
        <ecNumber evidence="3">2.4.1.345</ecNumber>
    </submittedName>
</protein>
<dbReference type="PANTHER" id="PTHR45947">
    <property type="entry name" value="SULFOQUINOVOSYL TRANSFERASE SQD2"/>
    <property type="match status" value="1"/>
</dbReference>
<dbReference type="GO" id="GO:0043750">
    <property type="term" value="F:phosphatidylinositol alpha-mannosyltransferase activity"/>
    <property type="evidence" value="ECO:0007669"/>
    <property type="project" value="UniProtKB-EC"/>
</dbReference>
<evidence type="ECO:0000313" key="3">
    <source>
        <dbReference type="EMBL" id="VAY86928.1"/>
    </source>
</evidence>
<name>A0A3P3ZM16_9ZZZZ</name>
<dbReference type="EC" id="2.4.1.345" evidence="3"/>
<keyword evidence="3" id="KW-0808">Transferase</keyword>
<dbReference type="CDD" id="cd03794">
    <property type="entry name" value="GT4_WbuB-like"/>
    <property type="match status" value="1"/>
</dbReference>
<dbReference type="InterPro" id="IPR001296">
    <property type="entry name" value="Glyco_trans_1"/>
</dbReference>
<sequence length="329" mass="36908">MKGLERRLHEVIEKTQPDILHAHSPVLNAFPALKVGRQYRIPVVYEVRAFWEDAAVDHGTTKEGSLRYRLTRALETLAETLAFRQANAITTICEVLRRDILSRGIAEDKVTVIPNAVDIAHFPLGGPPDLDLQKHLGLADAQVLGFIGSFYAYEGLSLLLEAMPQILTTLPQARILLVGGGPQEETLKALAQRLNIADKVVFAGRVPHQDVHRYYDLIDVLVYPRLSMRLTELVTPLKPLEAMAQGKSFVASDVGGHKELIQHEKTGLLFEAGNPRDLTHAVHRLFTDPTLRHNLVLAGRAFVETERTWKNSVHRYLPLYQRLLAHPHP</sequence>
<dbReference type="InterPro" id="IPR050194">
    <property type="entry name" value="Glycosyltransferase_grp1"/>
</dbReference>
<dbReference type="Gene3D" id="3.40.50.2000">
    <property type="entry name" value="Glycogen Phosphorylase B"/>
    <property type="match status" value="2"/>
</dbReference>
<dbReference type="PANTHER" id="PTHR45947:SF3">
    <property type="entry name" value="SULFOQUINOVOSYL TRANSFERASE SQD2"/>
    <property type="match status" value="1"/>
</dbReference>
<dbReference type="NCBIfam" id="TIGR04063">
    <property type="entry name" value="stp3"/>
    <property type="match status" value="1"/>
</dbReference>
<dbReference type="AlphaFoldDB" id="A0A3P3ZM16"/>
<feature type="domain" description="Glycosyltransferase subfamily 4-like N-terminal" evidence="2">
    <location>
        <begin position="6"/>
        <end position="120"/>
    </location>
</feature>
<keyword evidence="3" id="KW-0328">Glycosyltransferase</keyword>
<dbReference type="EMBL" id="UOYP01000062">
    <property type="protein sequence ID" value="VAY86928.1"/>
    <property type="molecule type" value="Genomic_DNA"/>
</dbReference>